<evidence type="ECO:0000313" key="2">
    <source>
        <dbReference type="EMBL" id="QIJ05404.1"/>
    </source>
</evidence>
<keyword evidence="3" id="KW-1185">Reference proteome</keyword>
<protein>
    <submittedName>
        <fullName evidence="2">Uncharacterized protein</fullName>
    </submittedName>
</protein>
<dbReference type="Proteomes" id="UP000502117">
    <property type="component" value="Chromosome"/>
</dbReference>
<dbReference type="EMBL" id="CP045857">
    <property type="protein sequence ID" value="QIJ05404.1"/>
    <property type="molecule type" value="Genomic_DNA"/>
</dbReference>
<proteinExistence type="predicted"/>
<organism evidence="2 4">
    <name type="scientific">Shewanella chilikensis</name>
    <dbReference type="NCBI Taxonomy" id="558541"/>
    <lineage>
        <taxon>Bacteria</taxon>
        <taxon>Pseudomonadati</taxon>
        <taxon>Pseudomonadota</taxon>
        <taxon>Gammaproteobacteria</taxon>
        <taxon>Alteromonadales</taxon>
        <taxon>Shewanellaceae</taxon>
        <taxon>Shewanella</taxon>
    </lineage>
</organism>
<reference evidence="2 4" key="2">
    <citation type="submission" date="2019-11" db="EMBL/GenBank/DDBJ databases">
        <title>Complete Genome Sequence of Shewanella chilikensis Strain DC57, Isolated from Corroded Seal Rings at a floating production facility in Australia.</title>
        <authorList>
            <person name="Salgar-Chaparro S.J."/>
            <person name="Castillo-Villamizar G.A."/>
            <person name="Poehlein A."/>
            <person name="Daniel R."/>
            <person name="Machuca L."/>
        </authorList>
    </citation>
    <scope>NUCLEOTIDE SEQUENCE [LARGE SCALE GENOMIC DNA]</scope>
    <source>
        <strain evidence="2 4">DC57</strain>
    </source>
</reference>
<evidence type="ECO:0000313" key="3">
    <source>
        <dbReference type="Proteomes" id="UP000247584"/>
    </source>
</evidence>
<sequence length="58" mass="7175">MRQSSRQKLQKQHQRATHVRRMCYFRAAQQDQHHAHYPLDAYRPLLDMMHQRTNKDET</sequence>
<dbReference type="GeneID" id="88621909"/>
<dbReference type="Proteomes" id="UP000247584">
    <property type="component" value="Unassembled WGS sequence"/>
</dbReference>
<gene>
    <name evidence="1" type="ORF">C8J23_10330</name>
    <name evidence="2" type="ORF">GII14_15495</name>
</gene>
<reference evidence="1 3" key="1">
    <citation type="submission" date="2018-06" db="EMBL/GenBank/DDBJ databases">
        <title>Genomic Encyclopedia of Type Strains, Phase III (KMG-III): the genomes of soil and plant-associated and newly described type strains.</title>
        <authorList>
            <person name="Whitman W."/>
        </authorList>
    </citation>
    <scope>NUCLEOTIDE SEQUENCE [LARGE SCALE GENOMIC DNA]</scope>
    <source>
        <strain evidence="1 3">JC5</strain>
    </source>
</reference>
<evidence type="ECO:0000313" key="4">
    <source>
        <dbReference type="Proteomes" id="UP000502117"/>
    </source>
</evidence>
<evidence type="ECO:0000313" key="1">
    <source>
        <dbReference type="EMBL" id="PYE60417.1"/>
    </source>
</evidence>
<name>A0A6G7LUJ5_9GAMM</name>
<accession>A0A6G7LUJ5</accession>
<dbReference type="EMBL" id="QJSY01000003">
    <property type="protein sequence ID" value="PYE60417.1"/>
    <property type="molecule type" value="Genomic_DNA"/>
</dbReference>
<dbReference type="RefSeq" id="WP_099049524.1">
    <property type="nucleotide sequence ID" value="NZ_BMXX01000003.1"/>
</dbReference>
<dbReference type="KEGG" id="schk:GII14_15495"/>
<dbReference type="AlphaFoldDB" id="A0A6G7LUJ5"/>